<gene>
    <name evidence="1" type="ORF">CHIRRI_LOCUS10892</name>
</gene>
<accession>A0A9N9WVS1</accession>
<dbReference type="OrthoDB" id="6090360at2759"/>
<dbReference type="AlphaFoldDB" id="A0A9N9WVS1"/>
<dbReference type="Proteomes" id="UP001153620">
    <property type="component" value="Chromosome 3"/>
</dbReference>
<protein>
    <submittedName>
        <fullName evidence="1">Uncharacterized protein</fullName>
    </submittedName>
</protein>
<evidence type="ECO:0000313" key="2">
    <source>
        <dbReference type="Proteomes" id="UP001153620"/>
    </source>
</evidence>
<reference evidence="1" key="2">
    <citation type="submission" date="2022-10" db="EMBL/GenBank/DDBJ databases">
        <authorList>
            <consortium name="ENA_rothamsted_submissions"/>
            <consortium name="culmorum"/>
            <person name="King R."/>
        </authorList>
    </citation>
    <scope>NUCLEOTIDE SEQUENCE</scope>
</reference>
<keyword evidence="2" id="KW-1185">Reference proteome</keyword>
<name>A0A9N9WVS1_9DIPT</name>
<sequence>MMIKEQNKGIKILSIATIVFMFLTTIYAEEAINGEENRKNPNNIQISTSSLYHPKIKRAWNQLQNGGWGKRNFEENEDEESSDQWNRRLMKMYAEQLLGNKQNDDDVEYYDNGIDKRAWSQFNGGWGKRDWNQLRGNAWGKRREWNKLSSVWGKK</sequence>
<evidence type="ECO:0000313" key="1">
    <source>
        <dbReference type="EMBL" id="CAG9808046.1"/>
    </source>
</evidence>
<organism evidence="1 2">
    <name type="scientific">Chironomus riparius</name>
    <dbReference type="NCBI Taxonomy" id="315576"/>
    <lineage>
        <taxon>Eukaryota</taxon>
        <taxon>Metazoa</taxon>
        <taxon>Ecdysozoa</taxon>
        <taxon>Arthropoda</taxon>
        <taxon>Hexapoda</taxon>
        <taxon>Insecta</taxon>
        <taxon>Pterygota</taxon>
        <taxon>Neoptera</taxon>
        <taxon>Endopterygota</taxon>
        <taxon>Diptera</taxon>
        <taxon>Nematocera</taxon>
        <taxon>Chironomoidea</taxon>
        <taxon>Chironomidae</taxon>
        <taxon>Chironominae</taxon>
        <taxon>Chironomus</taxon>
    </lineage>
</organism>
<dbReference type="EMBL" id="OU895879">
    <property type="protein sequence ID" value="CAG9808046.1"/>
    <property type="molecule type" value="Genomic_DNA"/>
</dbReference>
<reference evidence="1" key="1">
    <citation type="submission" date="2022-01" db="EMBL/GenBank/DDBJ databases">
        <authorList>
            <person name="King R."/>
        </authorList>
    </citation>
    <scope>NUCLEOTIDE SEQUENCE</scope>
</reference>
<proteinExistence type="predicted"/>